<dbReference type="PANTHER" id="PTHR30483">
    <property type="entry name" value="LEUCINE-SPECIFIC-BINDING PROTEIN"/>
    <property type="match status" value="1"/>
</dbReference>
<feature type="domain" description="Leucine-binding protein" evidence="5">
    <location>
        <begin position="47"/>
        <end position="376"/>
    </location>
</feature>
<comment type="similarity">
    <text evidence="1">Belongs to the leucine-binding protein family.</text>
</comment>
<evidence type="ECO:0000256" key="3">
    <source>
        <dbReference type="ARBA" id="ARBA00022970"/>
    </source>
</evidence>
<protein>
    <submittedName>
        <fullName evidence="6">Amino acid/amide ABC transporter substrate-binding protein (HAAT family)</fullName>
    </submittedName>
</protein>
<evidence type="ECO:0000313" key="6">
    <source>
        <dbReference type="EMBL" id="PRZ47535.1"/>
    </source>
</evidence>
<dbReference type="PANTHER" id="PTHR30483:SF6">
    <property type="entry name" value="PERIPLASMIC BINDING PROTEIN OF ABC TRANSPORTER FOR NATURAL AMINO ACIDS"/>
    <property type="match status" value="1"/>
</dbReference>
<dbReference type="AlphaFoldDB" id="A0A2T1AG05"/>
<name>A0A2T1AG05_TRISK</name>
<dbReference type="GO" id="GO:0006865">
    <property type="term" value="P:amino acid transport"/>
    <property type="evidence" value="ECO:0007669"/>
    <property type="project" value="UniProtKB-KW"/>
</dbReference>
<gene>
    <name evidence="6" type="ORF">CLV89_10667</name>
</gene>
<keyword evidence="2 4" id="KW-0732">Signal</keyword>
<evidence type="ECO:0000259" key="5">
    <source>
        <dbReference type="Pfam" id="PF13458"/>
    </source>
</evidence>
<proteinExistence type="inferred from homology"/>
<dbReference type="CDD" id="cd06339">
    <property type="entry name" value="PBP1_YraM_LppC_lipoprotein-like"/>
    <property type="match status" value="1"/>
</dbReference>
<dbReference type="PROSITE" id="PS51257">
    <property type="entry name" value="PROKAR_LIPOPROTEIN"/>
    <property type="match status" value="1"/>
</dbReference>
<keyword evidence="3" id="KW-0029">Amino-acid transport</keyword>
<dbReference type="OrthoDB" id="7210494at2"/>
<evidence type="ECO:0000313" key="7">
    <source>
        <dbReference type="Proteomes" id="UP000237718"/>
    </source>
</evidence>
<evidence type="ECO:0000256" key="1">
    <source>
        <dbReference type="ARBA" id="ARBA00010062"/>
    </source>
</evidence>
<dbReference type="RefSeq" id="WP_106163805.1">
    <property type="nucleotide sequence ID" value="NZ_PVUF01000006.1"/>
</dbReference>
<dbReference type="SUPFAM" id="SSF53822">
    <property type="entry name" value="Periplasmic binding protein-like I"/>
    <property type="match status" value="1"/>
</dbReference>
<dbReference type="InterPro" id="IPR028082">
    <property type="entry name" value="Peripla_BP_I"/>
</dbReference>
<reference evidence="6 7" key="1">
    <citation type="submission" date="2018-03" db="EMBL/GenBank/DDBJ databases">
        <title>Genomic Encyclopedia of Archaeal and Bacterial Type Strains, Phase II (KMG-II): from individual species to whole genera.</title>
        <authorList>
            <person name="Goeker M."/>
        </authorList>
    </citation>
    <scope>NUCLEOTIDE SEQUENCE [LARGE SCALE GENOMIC DNA]</scope>
    <source>
        <strain evidence="6 7">DSM 25328</strain>
    </source>
</reference>
<dbReference type="InterPro" id="IPR028081">
    <property type="entry name" value="Leu-bd"/>
</dbReference>
<evidence type="ECO:0000256" key="4">
    <source>
        <dbReference type="SAM" id="SignalP"/>
    </source>
</evidence>
<feature type="signal peptide" evidence="4">
    <location>
        <begin position="1"/>
        <end position="28"/>
    </location>
</feature>
<accession>A0A2T1AG05</accession>
<dbReference type="Pfam" id="PF13458">
    <property type="entry name" value="Peripla_BP_6"/>
    <property type="match status" value="1"/>
</dbReference>
<comment type="caution">
    <text evidence="6">The sequence shown here is derived from an EMBL/GenBank/DDBJ whole genome shotgun (WGS) entry which is preliminary data.</text>
</comment>
<dbReference type="InterPro" id="IPR051010">
    <property type="entry name" value="BCAA_transport"/>
</dbReference>
<evidence type="ECO:0000256" key="2">
    <source>
        <dbReference type="ARBA" id="ARBA00022729"/>
    </source>
</evidence>
<sequence>MRFMFAVFNRARKIVLTATAVAATALVAACDPGAISGGGPTINTSKPVPVALLVPRGSAQHGDGVLAQSLENAARLAIADLNGVKVDLRVYDTAGNPQTTANVAAQAVNDGARIILGPVYAEAANAAGIAAAKRGVNVLAFSNNPSIAGGNVFVMGATFDNTASRLTQYAKRQGKSTMVVVSGNNAAGQAGRAAIQQAAVQSGMTIAGNVSYDLSQQGVINAIPTISQNVRQSNADVMLMTATTAGALPLLTQLLPEAGVKTTDVQYMGLTRWDIPAQTLELPGVQNGWFALPDPQKSAAFRARYQSTYGAAPHPIGGLAYDGIAAIGALVSAGNSGALTGAALTQPAGFQGTGGIFRLRPDGTNERGLAIATIQDKKVVIIDPAPRSFPGAGS</sequence>
<organism evidence="6 7">
    <name type="scientific">Tritonibacter scottomollicae</name>
    <name type="common">Epibacterium scottomollicae</name>
    <dbReference type="NCBI Taxonomy" id="483013"/>
    <lineage>
        <taxon>Bacteria</taxon>
        <taxon>Pseudomonadati</taxon>
        <taxon>Pseudomonadota</taxon>
        <taxon>Alphaproteobacteria</taxon>
        <taxon>Rhodobacterales</taxon>
        <taxon>Paracoccaceae</taxon>
        <taxon>Tritonibacter</taxon>
    </lineage>
</organism>
<keyword evidence="3" id="KW-0813">Transport</keyword>
<dbReference type="Proteomes" id="UP000237718">
    <property type="component" value="Unassembled WGS sequence"/>
</dbReference>
<dbReference type="EMBL" id="PVUF01000006">
    <property type="protein sequence ID" value="PRZ47535.1"/>
    <property type="molecule type" value="Genomic_DNA"/>
</dbReference>
<dbReference type="Gene3D" id="3.40.50.2300">
    <property type="match status" value="2"/>
</dbReference>
<feature type="chain" id="PRO_5015697771" evidence="4">
    <location>
        <begin position="29"/>
        <end position="394"/>
    </location>
</feature>